<dbReference type="EMBL" id="CP018477">
    <property type="protein sequence ID" value="ASV75300.1"/>
    <property type="molecule type" value="Genomic_DNA"/>
</dbReference>
<dbReference type="KEGG" id="ttf:THTE_2698"/>
<sequence length="48" mass="5640">MLVGRQWIIQRRKADEKCTLLREPGRLARRAYFLQLNKVCRKAVAALV</sequence>
<accession>A0A286RH73</accession>
<dbReference type="Proteomes" id="UP000215086">
    <property type="component" value="Chromosome"/>
</dbReference>
<evidence type="ECO:0000313" key="2">
    <source>
        <dbReference type="Proteomes" id="UP000215086"/>
    </source>
</evidence>
<protein>
    <submittedName>
        <fullName evidence="1">Uncharacterized protein</fullName>
    </submittedName>
</protein>
<evidence type="ECO:0000313" key="1">
    <source>
        <dbReference type="EMBL" id="ASV75300.1"/>
    </source>
</evidence>
<keyword evidence="2" id="KW-1185">Reference proteome</keyword>
<name>A0A286RH73_9BACT</name>
<dbReference type="AlphaFoldDB" id="A0A286RH73"/>
<organism evidence="1 2">
    <name type="scientific">Thermogutta terrifontis</name>
    <dbReference type="NCBI Taxonomy" id="1331910"/>
    <lineage>
        <taxon>Bacteria</taxon>
        <taxon>Pseudomonadati</taxon>
        <taxon>Planctomycetota</taxon>
        <taxon>Planctomycetia</taxon>
        <taxon>Pirellulales</taxon>
        <taxon>Thermoguttaceae</taxon>
        <taxon>Thermogutta</taxon>
    </lineage>
</organism>
<gene>
    <name evidence="1" type="ORF">THTE_2698</name>
</gene>
<reference evidence="1 2" key="1">
    <citation type="journal article" name="Front. Microbiol.">
        <title>Sugar Metabolism of the First Thermophilic Planctomycete Thermogutta terrifontis: Comparative Genomic and Transcriptomic Approaches.</title>
        <authorList>
            <person name="Elcheninov A.G."/>
            <person name="Menzel P."/>
            <person name="Gudbergsdottir S.R."/>
            <person name="Slesarev A.I."/>
            <person name="Kadnikov V.V."/>
            <person name="Krogh A."/>
            <person name="Bonch-Osmolovskaya E.A."/>
            <person name="Peng X."/>
            <person name="Kublanov I.V."/>
        </authorList>
    </citation>
    <scope>NUCLEOTIDE SEQUENCE [LARGE SCALE GENOMIC DNA]</scope>
    <source>
        <strain evidence="1 2">R1</strain>
    </source>
</reference>
<proteinExistence type="predicted"/>